<name>A0ABQ7X4J5_BRANA</name>
<dbReference type="EMBL" id="JAGKQM010001910">
    <property type="protein sequence ID" value="KAH0850851.1"/>
    <property type="molecule type" value="Genomic_DNA"/>
</dbReference>
<evidence type="ECO:0000313" key="1">
    <source>
        <dbReference type="EMBL" id="KAH0850851.1"/>
    </source>
</evidence>
<keyword evidence="2" id="KW-1185">Reference proteome</keyword>
<comment type="caution">
    <text evidence="1">The sequence shown here is derived from an EMBL/GenBank/DDBJ whole genome shotgun (WGS) entry which is preliminary data.</text>
</comment>
<sequence>MAPTIKTIGEYKTHQDYFVDFFGDNLLVTQTGHTLRHQAMDPRRRLPSPSLAFFSPSRRWSRRPVDTVMVLLTTGVRPSSGYTPAMRGNISSHRPALLLSARPQHPSTFPHESRHDFCRFLEQPRRVLRGRSFEGIVEECIGLEGVKLDRKISRVIGVLTTSAKSNKPNAGRHTDAYSDRTRGVRDAKVLPKMHLKFDSHSKPRVLPQTLDDGSEMSSSSPSFHALVTRLIVGGRVTGTTLVFLAPPCHYPSLDTLQLCVGTSCLSSISLTVIKRVPDIHPCVKKFSNLQLMSISC</sequence>
<protein>
    <submittedName>
        <fullName evidence="1">Uncharacterized protein</fullName>
    </submittedName>
</protein>
<accession>A0ABQ7X4J5</accession>
<gene>
    <name evidence="1" type="ORF">HID58_095191</name>
</gene>
<proteinExistence type="predicted"/>
<organism evidence="1 2">
    <name type="scientific">Brassica napus</name>
    <name type="common">Rape</name>
    <dbReference type="NCBI Taxonomy" id="3708"/>
    <lineage>
        <taxon>Eukaryota</taxon>
        <taxon>Viridiplantae</taxon>
        <taxon>Streptophyta</taxon>
        <taxon>Embryophyta</taxon>
        <taxon>Tracheophyta</taxon>
        <taxon>Spermatophyta</taxon>
        <taxon>Magnoliopsida</taxon>
        <taxon>eudicotyledons</taxon>
        <taxon>Gunneridae</taxon>
        <taxon>Pentapetalae</taxon>
        <taxon>rosids</taxon>
        <taxon>malvids</taxon>
        <taxon>Brassicales</taxon>
        <taxon>Brassicaceae</taxon>
        <taxon>Brassiceae</taxon>
        <taxon>Brassica</taxon>
    </lineage>
</organism>
<dbReference type="Proteomes" id="UP000824890">
    <property type="component" value="Unassembled WGS sequence"/>
</dbReference>
<evidence type="ECO:0000313" key="2">
    <source>
        <dbReference type="Proteomes" id="UP000824890"/>
    </source>
</evidence>
<reference evidence="1 2" key="1">
    <citation type="submission" date="2021-05" db="EMBL/GenBank/DDBJ databases">
        <title>Genome Assembly of Synthetic Allotetraploid Brassica napus Reveals Homoeologous Exchanges between Subgenomes.</title>
        <authorList>
            <person name="Davis J.T."/>
        </authorList>
    </citation>
    <scope>NUCLEOTIDE SEQUENCE [LARGE SCALE GENOMIC DNA]</scope>
    <source>
        <strain evidence="2">cv. Da-Ae</strain>
        <tissue evidence="1">Seedling</tissue>
    </source>
</reference>